<dbReference type="Gene3D" id="1.10.10.10">
    <property type="entry name" value="Winged helix-like DNA-binding domain superfamily/Winged helix DNA-binding domain"/>
    <property type="match status" value="1"/>
</dbReference>
<dbReference type="NCBIfam" id="TIGR00732">
    <property type="entry name" value="dprA"/>
    <property type="match status" value="1"/>
</dbReference>
<dbReference type="InterPro" id="IPR003488">
    <property type="entry name" value="DprA"/>
</dbReference>
<feature type="domain" description="Smf/DprA SLOG" evidence="2">
    <location>
        <begin position="123"/>
        <end position="334"/>
    </location>
</feature>
<sequence>MRLLGLSEAQMVDRARRVSDAETVPDLVSVFARGAWTTVAEPGDGAAGGVVAALGPAVALRAITERWSAERVRARCESRNIAEVAEAVAAAWSSGATRWRSRLDGANVAAAFDLASRTGVRLVVPGGARWPERVVDLGVHAPVALWMRSRVDEQDAAFGRSIALVGARAATGYGEHVTLDAASGLVDRGFTIISGAAYGIDGMAHRAALAGRGRTIAFLAGGLDRPYPSGHASLIDRIATTGAVYSEVPCGAAPTKWRFLQRNRLIAASSAATVVLEAGRRSGSLNTAGHAASLGRPLGAVPGPVTSAASAGCHRLLREYDATCVTTAAEMAELVEPVSASEAESAGGSASTGDAARSVLAVLNRRSATTVGQIADRTGLTSSEVQSTLGLLDLEGAVVETASGWSRP</sequence>
<dbReference type="PANTHER" id="PTHR43022">
    <property type="entry name" value="PROTEIN SMF"/>
    <property type="match status" value="1"/>
</dbReference>
<dbReference type="SUPFAM" id="SSF102405">
    <property type="entry name" value="MCP/YpsA-like"/>
    <property type="match status" value="1"/>
</dbReference>
<evidence type="ECO:0000259" key="2">
    <source>
        <dbReference type="Pfam" id="PF02481"/>
    </source>
</evidence>
<comment type="similarity">
    <text evidence="1">Belongs to the DprA/Smf family.</text>
</comment>
<dbReference type="Proteomes" id="UP000288547">
    <property type="component" value="Unassembled WGS sequence"/>
</dbReference>
<evidence type="ECO:0000313" key="4">
    <source>
        <dbReference type="EMBL" id="RWZ51958.1"/>
    </source>
</evidence>
<organism evidence="4 5">
    <name type="scientific">Labedella phragmitis</name>
    <dbReference type="NCBI Taxonomy" id="2498849"/>
    <lineage>
        <taxon>Bacteria</taxon>
        <taxon>Bacillati</taxon>
        <taxon>Actinomycetota</taxon>
        <taxon>Actinomycetes</taxon>
        <taxon>Micrococcales</taxon>
        <taxon>Microbacteriaceae</taxon>
        <taxon>Labedella</taxon>
    </lineage>
</organism>
<reference evidence="4 5" key="1">
    <citation type="submission" date="2018-12" db="EMBL/GenBank/DDBJ databases">
        <authorList>
            <person name="Li F."/>
        </authorList>
    </citation>
    <scope>NUCLEOTIDE SEQUENCE [LARGE SCALE GENOMIC DNA]</scope>
    <source>
        <strain evidence="4 5">11W25H-1</strain>
    </source>
</reference>
<dbReference type="GO" id="GO:0009294">
    <property type="term" value="P:DNA-mediated transformation"/>
    <property type="evidence" value="ECO:0007669"/>
    <property type="project" value="InterPro"/>
</dbReference>
<proteinExistence type="inferred from homology"/>
<gene>
    <name evidence="4" type="primary">dprA</name>
    <name evidence="4" type="ORF">ELQ90_07750</name>
</gene>
<comment type="caution">
    <text evidence="4">The sequence shown here is derived from an EMBL/GenBank/DDBJ whole genome shotgun (WGS) entry which is preliminary data.</text>
</comment>
<dbReference type="InterPro" id="IPR057666">
    <property type="entry name" value="DrpA_SLOG"/>
</dbReference>
<evidence type="ECO:0000256" key="1">
    <source>
        <dbReference type="ARBA" id="ARBA00006525"/>
    </source>
</evidence>
<dbReference type="AlphaFoldDB" id="A0A3S3Z541"/>
<protein>
    <submittedName>
        <fullName evidence="4">DNA-protecting protein DprA</fullName>
    </submittedName>
</protein>
<dbReference type="OrthoDB" id="9785707at2"/>
<dbReference type="Pfam" id="PF17782">
    <property type="entry name" value="WHD_DprA"/>
    <property type="match status" value="1"/>
</dbReference>
<dbReference type="Gene3D" id="3.40.50.450">
    <property type="match status" value="1"/>
</dbReference>
<dbReference type="InterPro" id="IPR036388">
    <property type="entry name" value="WH-like_DNA-bd_sf"/>
</dbReference>
<dbReference type="RefSeq" id="WP_128494671.1">
    <property type="nucleotide sequence ID" value="NZ_RZNB01000002.1"/>
</dbReference>
<evidence type="ECO:0000313" key="5">
    <source>
        <dbReference type="Proteomes" id="UP000288547"/>
    </source>
</evidence>
<evidence type="ECO:0000259" key="3">
    <source>
        <dbReference type="Pfam" id="PF17782"/>
    </source>
</evidence>
<dbReference type="EMBL" id="RZNB01000002">
    <property type="protein sequence ID" value="RWZ51958.1"/>
    <property type="molecule type" value="Genomic_DNA"/>
</dbReference>
<dbReference type="PANTHER" id="PTHR43022:SF1">
    <property type="entry name" value="PROTEIN SMF"/>
    <property type="match status" value="1"/>
</dbReference>
<dbReference type="Pfam" id="PF02481">
    <property type="entry name" value="DNA_processg_A"/>
    <property type="match status" value="1"/>
</dbReference>
<dbReference type="InterPro" id="IPR041614">
    <property type="entry name" value="DprA_WH"/>
</dbReference>
<feature type="domain" description="DprA winged helix" evidence="3">
    <location>
        <begin position="349"/>
        <end position="400"/>
    </location>
</feature>
<keyword evidence="5" id="KW-1185">Reference proteome</keyword>
<accession>A0A3S3Z541</accession>
<name>A0A3S3Z541_9MICO</name>